<dbReference type="AlphaFoldDB" id="A0A097IDS4"/>
<gene>
    <name evidence="3" type="ORF">CDOO_02665</name>
</gene>
<feature type="region of interest" description="Disordered" evidence="1">
    <location>
        <begin position="312"/>
        <end position="337"/>
    </location>
</feature>
<keyword evidence="2" id="KW-0812">Transmembrane</keyword>
<dbReference type="eggNOG" id="ENOG5031SFZ">
    <property type="taxonomic scope" value="Bacteria"/>
</dbReference>
<sequence>MLPKSRIISALLVGLGLALMVAGLIAPMVLTTDGRLPLDLEDTTWTITDENATSAPKYDAQARPRQAPVSHQLHLQIQDPANEDTATVRVGSSWLYPVNEQLLSAQTWSYVMDRVSGLAESPAALTHTIGTPPAEVPLEGNWLKFPADVEQTTYDVFDETLRRAYPAVFVDQSEIDGREVYHFRQEIAPTNVATSYADMFNTRVTPTAEGGTEQSYLHHAATRELWVDQITGLVVDVDLRVEDYYATTSGQRTGDVLLFDGSMSDEQTSQLIDAVSGVRGESTTQMWRWAAIILGALIALAGAAGAFLSGRRGREEKLPGEPETVVASRSSRRATRG</sequence>
<dbReference type="EMBL" id="CP006764">
    <property type="protein sequence ID" value="AIT60277.1"/>
    <property type="molecule type" value="Genomic_DNA"/>
</dbReference>
<dbReference type="KEGG" id="cdo:CDOO_02665"/>
<protein>
    <recommendedName>
        <fullName evidence="5">DUF3068 domain-containing protein</fullName>
    </recommendedName>
</protein>
<dbReference type="Pfam" id="PF11271">
    <property type="entry name" value="PorA"/>
    <property type="match status" value="1"/>
</dbReference>
<keyword evidence="2" id="KW-0472">Membrane</keyword>
<proteinExistence type="predicted"/>
<reference evidence="3 4" key="1">
    <citation type="submission" date="2013-09" db="EMBL/GenBank/DDBJ databases">
        <title>Complete genome sequence of Corynebacterium doosanense CAU 212(T) (=DSM 45436(T)), isolated from activated sludge.</title>
        <authorList>
            <person name="Schaffert L."/>
            <person name="Albersmeier A."/>
            <person name="Kalinowski J."/>
            <person name="Ruckert C."/>
        </authorList>
    </citation>
    <scope>NUCLEOTIDE SEQUENCE [LARGE SCALE GENOMIC DNA]</scope>
    <source>
        <strain evidence="3 4">CAU 212</strain>
    </source>
</reference>
<keyword evidence="2" id="KW-1133">Transmembrane helix</keyword>
<evidence type="ECO:0000313" key="4">
    <source>
        <dbReference type="Proteomes" id="UP000029914"/>
    </source>
</evidence>
<dbReference type="InterPro" id="IPR021424">
    <property type="entry name" value="PorA"/>
</dbReference>
<keyword evidence="4" id="KW-1185">Reference proteome</keyword>
<name>A0A097IDS4_9CORY</name>
<dbReference type="RefSeq" id="WP_018021323.1">
    <property type="nucleotide sequence ID" value="NZ_AQUX01000002.1"/>
</dbReference>
<evidence type="ECO:0008006" key="5">
    <source>
        <dbReference type="Google" id="ProtNLM"/>
    </source>
</evidence>
<evidence type="ECO:0000256" key="1">
    <source>
        <dbReference type="SAM" id="MobiDB-lite"/>
    </source>
</evidence>
<accession>A0A097IDS4</accession>
<dbReference type="OrthoDB" id="153031at2"/>
<dbReference type="STRING" id="558173.CDOO_02665"/>
<dbReference type="HOGENOM" id="CLU_887719_0_0_11"/>
<feature type="transmembrane region" description="Helical" evidence="2">
    <location>
        <begin position="286"/>
        <end position="308"/>
    </location>
</feature>
<evidence type="ECO:0000313" key="3">
    <source>
        <dbReference type="EMBL" id="AIT60277.1"/>
    </source>
</evidence>
<dbReference type="Proteomes" id="UP000029914">
    <property type="component" value="Chromosome"/>
</dbReference>
<evidence type="ECO:0000256" key="2">
    <source>
        <dbReference type="SAM" id="Phobius"/>
    </source>
</evidence>
<organism evidence="3 4">
    <name type="scientific">Corynebacterium doosanense CAU 212 = DSM 45436</name>
    <dbReference type="NCBI Taxonomy" id="558173"/>
    <lineage>
        <taxon>Bacteria</taxon>
        <taxon>Bacillati</taxon>
        <taxon>Actinomycetota</taxon>
        <taxon>Actinomycetes</taxon>
        <taxon>Mycobacteriales</taxon>
        <taxon>Corynebacteriaceae</taxon>
        <taxon>Corynebacterium</taxon>
    </lineage>
</organism>